<dbReference type="InterPro" id="IPR036812">
    <property type="entry name" value="NAD(P)_OxRdtase_dom_sf"/>
</dbReference>
<accession>A0A9W6ZAZ6</accession>
<dbReference type="EMBL" id="BRXX01000560">
    <property type="protein sequence ID" value="GMH46840.1"/>
    <property type="molecule type" value="Genomic_DNA"/>
</dbReference>
<dbReference type="PANTHER" id="PTHR43147:SF2">
    <property type="entry name" value="NADP-DEPENDENT OXIDOREDUCTASE DOMAIN-CONTAINING PROTEIN"/>
    <property type="match status" value="1"/>
</dbReference>
<evidence type="ECO:0000313" key="4">
    <source>
        <dbReference type="Proteomes" id="UP001165160"/>
    </source>
</evidence>
<comment type="caution">
    <text evidence="3">The sequence shown here is derived from an EMBL/GenBank/DDBJ whole genome shotgun (WGS) entry which is preliminary data.</text>
</comment>
<evidence type="ECO:0000259" key="2">
    <source>
        <dbReference type="Pfam" id="PF00248"/>
    </source>
</evidence>
<organism evidence="3 4">
    <name type="scientific">Triparma verrucosa</name>
    <dbReference type="NCBI Taxonomy" id="1606542"/>
    <lineage>
        <taxon>Eukaryota</taxon>
        <taxon>Sar</taxon>
        <taxon>Stramenopiles</taxon>
        <taxon>Ochrophyta</taxon>
        <taxon>Bolidophyceae</taxon>
        <taxon>Parmales</taxon>
        <taxon>Triparmaceae</taxon>
        <taxon>Triparma</taxon>
    </lineage>
</organism>
<evidence type="ECO:0000313" key="3">
    <source>
        <dbReference type="EMBL" id="GMH46840.1"/>
    </source>
</evidence>
<sequence length="393" mass="42771">MRLYAALALAYLGWVDGLTSTPYQGKPSTRREILLHTGGLVVAAPTVLAYPSSSSSAETSLVPKVKAGRVTMSKTIQGYWQLAGGHGKYDVENVQRVMKDHVAAGITSFDTADIYGPSEAIIGPVAKDLGPSSCGVNTKLCIFNAGDVTKESIRSRVLKSRSRCGGNIDALQFFWADETNPKFVDVSLWLSEMREEGLFGELGVTNFDVNCVRKMVKAGAQIRTNQVQHSALDRRPIQSGQAQYCAENDIKLISFGTVGAGILSDAYLNRAKPGGGDIDSTSMRMYSSTASRFGSWELVQELLSTMDGVAKSVRDSGRCPDCNISNIAQRYVLDTDPTNGCLLVGVRNSKHIAENVRTHQFVLEKGEIEDISKVVEKRKGPKGDVWELERGYM</sequence>
<dbReference type="Pfam" id="PF00248">
    <property type="entry name" value="Aldo_ket_red"/>
    <property type="match status" value="1"/>
</dbReference>
<dbReference type="SUPFAM" id="SSF51430">
    <property type="entry name" value="NAD(P)-linked oxidoreductase"/>
    <property type="match status" value="1"/>
</dbReference>
<dbReference type="Gene3D" id="3.20.20.100">
    <property type="entry name" value="NADP-dependent oxidoreductase domain"/>
    <property type="match status" value="1"/>
</dbReference>
<dbReference type="AlphaFoldDB" id="A0A9W6ZAZ6"/>
<name>A0A9W6ZAZ6_9STRA</name>
<dbReference type="Proteomes" id="UP001165160">
    <property type="component" value="Unassembled WGS sequence"/>
</dbReference>
<feature type="chain" id="PRO_5040774278" description="NADP-dependent oxidoreductase domain-containing protein" evidence="1">
    <location>
        <begin position="18"/>
        <end position="393"/>
    </location>
</feature>
<reference evidence="4" key="1">
    <citation type="journal article" date="2023" name="Commun. Biol.">
        <title>Genome analysis of Parmales, the sister group of diatoms, reveals the evolutionary specialization of diatoms from phago-mixotrophs to photoautotrophs.</title>
        <authorList>
            <person name="Ban H."/>
            <person name="Sato S."/>
            <person name="Yoshikawa S."/>
            <person name="Yamada K."/>
            <person name="Nakamura Y."/>
            <person name="Ichinomiya M."/>
            <person name="Sato N."/>
            <person name="Blanc-Mathieu R."/>
            <person name="Endo H."/>
            <person name="Kuwata A."/>
            <person name="Ogata H."/>
        </authorList>
    </citation>
    <scope>NUCLEOTIDE SEQUENCE [LARGE SCALE GENOMIC DNA]</scope>
    <source>
        <strain evidence="4">NIES 3699</strain>
    </source>
</reference>
<proteinExistence type="predicted"/>
<dbReference type="InterPro" id="IPR023210">
    <property type="entry name" value="NADP_OxRdtase_dom"/>
</dbReference>
<feature type="domain" description="NADP-dependent oxidoreductase" evidence="2">
    <location>
        <begin position="77"/>
        <end position="375"/>
    </location>
</feature>
<dbReference type="PANTHER" id="PTHR43147">
    <property type="entry name" value="PROTEIN TAS"/>
    <property type="match status" value="1"/>
</dbReference>
<keyword evidence="4" id="KW-1185">Reference proteome</keyword>
<evidence type="ECO:0000256" key="1">
    <source>
        <dbReference type="SAM" id="SignalP"/>
    </source>
</evidence>
<protein>
    <recommendedName>
        <fullName evidence="2">NADP-dependent oxidoreductase domain-containing protein</fullName>
    </recommendedName>
</protein>
<feature type="signal peptide" evidence="1">
    <location>
        <begin position="1"/>
        <end position="17"/>
    </location>
</feature>
<gene>
    <name evidence="3" type="ORF">TrVE_jg9659</name>
</gene>
<keyword evidence="1" id="KW-0732">Signal</keyword>